<comment type="subcellular location">
    <subcellularLocation>
        <location evidence="1">Periplasm</location>
    </subcellularLocation>
</comment>
<dbReference type="InterPro" id="IPR013783">
    <property type="entry name" value="Ig-like_fold"/>
</dbReference>
<evidence type="ECO:0000256" key="3">
    <source>
        <dbReference type="ARBA" id="ARBA00022729"/>
    </source>
</evidence>
<evidence type="ECO:0000259" key="8">
    <source>
        <dbReference type="Pfam" id="PF02753"/>
    </source>
</evidence>
<name>A0ABS0DNE4_9GAMM</name>
<keyword evidence="4" id="KW-0574">Periplasm</keyword>
<dbReference type="EMBL" id="JADOBH010000001">
    <property type="protein sequence ID" value="MBF7955413.1"/>
    <property type="molecule type" value="Genomic_DNA"/>
</dbReference>
<evidence type="ECO:0000313" key="10">
    <source>
        <dbReference type="Proteomes" id="UP000600307"/>
    </source>
</evidence>
<organism evidence="9 10">
    <name type="scientific">Rahnella victoriana</name>
    <dbReference type="NCBI Taxonomy" id="1510570"/>
    <lineage>
        <taxon>Bacteria</taxon>
        <taxon>Pseudomonadati</taxon>
        <taxon>Pseudomonadota</taxon>
        <taxon>Gammaproteobacteria</taxon>
        <taxon>Enterobacterales</taxon>
        <taxon>Yersiniaceae</taxon>
        <taxon>Rahnella</taxon>
    </lineage>
</organism>
<dbReference type="InterPro" id="IPR050643">
    <property type="entry name" value="Periplasmic_pilus_chap"/>
</dbReference>
<dbReference type="Gene3D" id="2.60.40.10">
    <property type="entry name" value="Immunoglobulins"/>
    <property type="match status" value="2"/>
</dbReference>
<proteinExistence type="inferred from homology"/>
<feature type="signal peptide" evidence="6">
    <location>
        <begin position="1"/>
        <end position="29"/>
    </location>
</feature>
<dbReference type="InterPro" id="IPR016148">
    <property type="entry name" value="Pili_assmbl_chaperone_C"/>
</dbReference>
<dbReference type="PANTHER" id="PTHR30251:SF25">
    <property type="entry name" value="FIMBRIAE CHAPARONE"/>
    <property type="match status" value="1"/>
</dbReference>
<reference evidence="9 10" key="1">
    <citation type="submission" date="2020-11" db="EMBL/GenBank/DDBJ databases">
        <title>Taxonomic investigation of Rahnella spp.</title>
        <authorList>
            <person name="Lee S.D."/>
        </authorList>
    </citation>
    <scope>NUCLEOTIDE SEQUENCE [LARGE SCALE GENOMIC DNA]</scope>
    <source>
        <strain evidence="9 10">SAP-10</strain>
    </source>
</reference>
<feature type="domain" description="Pili assembly chaperone N-terminal" evidence="7">
    <location>
        <begin position="31"/>
        <end position="156"/>
    </location>
</feature>
<dbReference type="Pfam" id="PF00345">
    <property type="entry name" value="PapD_N"/>
    <property type="match status" value="1"/>
</dbReference>
<evidence type="ECO:0000256" key="5">
    <source>
        <dbReference type="ARBA" id="ARBA00023186"/>
    </source>
</evidence>
<dbReference type="PANTHER" id="PTHR30251">
    <property type="entry name" value="PILUS ASSEMBLY CHAPERONE"/>
    <property type="match status" value="1"/>
</dbReference>
<sequence length="252" mass="28147">MFNNRNLIRKTTGLFLLLILSLLSVMASASVTMIGNRIIYPSDNASVDVEFRNKDIIPYAVQTWLDDGDTESTPTTGKAPFYASPALFRIAANGGQVLRIAFNGSRNLPQDRESVFYFNFLQIPPVNAGEESAQQKNKMLIMLKNRVKVFYRPVAIASGSKTFFDKINVNSQLQNGGTVINIENNSPFYASVIDVRIKHGKQVYKQKAEMIAPFSKGSVLFKKNQDIKGATVIVDYLNDQGARISHEYEISH</sequence>
<dbReference type="Proteomes" id="UP000600307">
    <property type="component" value="Unassembled WGS sequence"/>
</dbReference>
<feature type="domain" description="Pili assembly chaperone C-terminal" evidence="8">
    <location>
        <begin position="182"/>
        <end position="244"/>
    </location>
</feature>
<evidence type="ECO:0000256" key="2">
    <source>
        <dbReference type="ARBA" id="ARBA00007399"/>
    </source>
</evidence>
<dbReference type="InterPro" id="IPR016147">
    <property type="entry name" value="Pili_assmbl_chaperone_N"/>
</dbReference>
<dbReference type="InterPro" id="IPR008962">
    <property type="entry name" value="PapD-like_sf"/>
</dbReference>
<comment type="caution">
    <text evidence="9">The sequence shown here is derived from an EMBL/GenBank/DDBJ whole genome shotgun (WGS) entry which is preliminary data.</text>
</comment>
<dbReference type="SUPFAM" id="SSF49584">
    <property type="entry name" value="Periplasmic chaperone C-domain"/>
    <property type="match status" value="1"/>
</dbReference>
<evidence type="ECO:0000256" key="4">
    <source>
        <dbReference type="ARBA" id="ARBA00022764"/>
    </source>
</evidence>
<evidence type="ECO:0000259" key="7">
    <source>
        <dbReference type="Pfam" id="PF00345"/>
    </source>
</evidence>
<dbReference type="PRINTS" id="PR00969">
    <property type="entry name" value="CHAPERONPILI"/>
</dbReference>
<accession>A0ABS0DNE4</accession>
<gene>
    <name evidence="9" type="ORF">IV431_07610</name>
</gene>
<comment type="similarity">
    <text evidence="2">Belongs to the periplasmic pilus chaperone family.</text>
</comment>
<evidence type="ECO:0000256" key="6">
    <source>
        <dbReference type="SAM" id="SignalP"/>
    </source>
</evidence>
<protein>
    <submittedName>
        <fullName evidence="9">Fimbria/pilus periplasmic chaperone</fullName>
    </submittedName>
</protein>
<keyword evidence="10" id="KW-1185">Reference proteome</keyword>
<feature type="chain" id="PRO_5047525082" evidence="6">
    <location>
        <begin position="30"/>
        <end position="252"/>
    </location>
</feature>
<dbReference type="Pfam" id="PF02753">
    <property type="entry name" value="PapD_C"/>
    <property type="match status" value="1"/>
</dbReference>
<keyword evidence="3 6" id="KW-0732">Signal</keyword>
<dbReference type="InterPro" id="IPR036316">
    <property type="entry name" value="Pili_assmbl_chap_C_dom_sf"/>
</dbReference>
<evidence type="ECO:0000313" key="9">
    <source>
        <dbReference type="EMBL" id="MBF7955413.1"/>
    </source>
</evidence>
<dbReference type="RefSeq" id="WP_131693339.1">
    <property type="nucleotide sequence ID" value="NZ_CBCSED010000010.1"/>
</dbReference>
<dbReference type="SUPFAM" id="SSF49354">
    <property type="entry name" value="PapD-like"/>
    <property type="match status" value="1"/>
</dbReference>
<evidence type="ECO:0000256" key="1">
    <source>
        <dbReference type="ARBA" id="ARBA00004418"/>
    </source>
</evidence>
<dbReference type="InterPro" id="IPR001829">
    <property type="entry name" value="Pili_assmbl_chaperone_bac"/>
</dbReference>
<keyword evidence="5" id="KW-0143">Chaperone</keyword>